<evidence type="ECO:0000256" key="3">
    <source>
        <dbReference type="ARBA" id="ARBA00023163"/>
    </source>
</evidence>
<dbReference type="GO" id="GO:0003824">
    <property type="term" value="F:catalytic activity"/>
    <property type="evidence" value="ECO:0007669"/>
    <property type="project" value="UniProtKB-ARBA"/>
</dbReference>
<dbReference type="PRINTS" id="PR00111">
    <property type="entry name" value="ABHYDROLASE"/>
</dbReference>
<dbReference type="CDD" id="cd06170">
    <property type="entry name" value="LuxR_C_like"/>
    <property type="match status" value="1"/>
</dbReference>
<accession>A0A7I7TDP2</accession>
<dbReference type="InterPro" id="IPR016032">
    <property type="entry name" value="Sig_transdc_resp-reg_C-effctor"/>
</dbReference>
<evidence type="ECO:0000259" key="4">
    <source>
        <dbReference type="PROSITE" id="PS50043"/>
    </source>
</evidence>
<dbReference type="InterPro" id="IPR029058">
    <property type="entry name" value="AB_hydrolase_fold"/>
</dbReference>
<dbReference type="PANTHER" id="PTHR44688:SF16">
    <property type="entry name" value="DNA-BINDING TRANSCRIPTIONAL ACTIVATOR DEVR_DOSR"/>
    <property type="match status" value="1"/>
</dbReference>
<dbReference type="GO" id="GO:0003677">
    <property type="term" value="F:DNA binding"/>
    <property type="evidence" value="ECO:0007669"/>
    <property type="project" value="UniProtKB-KW"/>
</dbReference>
<dbReference type="InterPro" id="IPR036388">
    <property type="entry name" value="WH-like_DNA-bd_sf"/>
</dbReference>
<dbReference type="Gene3D" id="1.10.10.10">
    <property type="entry name" value="Winged helix-like DNA-binding domain superfamily/Winged helix DNA-binding domain"/>
    <property type="match status" value="1"/>
</dbReference>
<keyword evidence="1" id="KW-0805">Transcription regulation</keyword>
<evidence type="ECO:0000313" key="6">
    <source>
        <dbReference type="Proteomes" id="UP000467148"/>
    </source>
</evidence>
<dbReference type="GO" id="GO:0006355">
    <property type="term" value="P:regulation of DNA-templated transcription"/>
    <property type="evidence" value="ECO:0007669"/>
    <property type="project" value="InterPro"/>
</dbReference>
<dbReference type="KEGG" id="mhev:MHEL_51260"/>
<evidence type="ECO:0000256" key="1">
    <source>
        <dbReference type="ARBA" id="ARBA00023015"/>
    </source>
</evidence>
<dbReference type="Pfam" id="PF00561">
    <property type="entry name" value="Abhydrolase_1"/>
    <property type="match status" value="1"/>
</dbReference>
<dbReference type="PANTHER" id="PTHR44688">
    <property type="entry name" value="DNA-BINDING TRANSCRIPTIONAL ACTIVATOR DEVR_DOSR"/>
    <property type="match status" value="1"/>
</dbReference>
<proteinExistence type="predicted"/>
<dbReference type="InterPro" id="IPR000792">
    <property type="entry name" value="Tscrpt_reg_LuxR_C"/>
</dbReference>
<gene>
    <name evidence="5" type="ORF">MHEL_51260</name>
</gene>
<protein>
    <submittedName>
        <fullName evidence="5">LuxR family transcriptional regulator</fullName>
    </submittedName>
</protein>
<dbReference type="Proteomes" id="UP000467148">
    <property type="component" value="Chromosome"/>
</dbReference>
<dbReference type="InterPro" id="IPR000073">
    <property type="entry name" value="AB_hydrolase_1"/>
</dbReference>
<keyword evidence="6" id="KW-1185">Reference proteome</keyword>
<organism evidence="5 6">
    <name type="scientific">Mycolicibacterium helvum</name>
    <dbReference type="NCBI Taxonomy" id="1534349"/>
    <lineage>
        <taxon>Bacteria</taxon>
        <taxon>Bacillati</taxon>
        <taxon>Actinomycetota</taxon>
        <taxon>Actinomycetes</taxon>
        <taxon>Mycobacteriales</taxon>
        <taxon>Mycobacteriaceae</taxon>
        <taxon>Mycolicibacterium</taxon>
    </lineage>
</organism>
<keyword evidence="3" id="KW-0804">Transcription</keyword>
<feature type="domain" description="HTH luxR-type" evidence="4">
    <location>
        <begin position="288"/>
        <end position="353"/>
    </location>
</feature>
<keyword evidence="2" id="KW-0238">DNA-binding</keyword>
<dbReference type="AlphaFoldDB" id="A0A7I7TDP2"/>
<dbReference type="SUPFAM" id="SSF53474">
    <property type="entry name" value="alpha/beta-Hydrolases"/>
    <property type="match status" value="1"/>
</dbReference>
<dbReference type="Pfam" id="PF00196">
    <property type="entry name" value="GerE"/>
    <property type="match status" value="1"/>
</dbReference>
<dbReference type="SUPFAM" id="SSF46894">
    <property type="entry name" value="C-terminal effector domain of the bipartite response regulators"/>
    <property type="match status" value="1"/>
</dbReference>
<dbReference type="PROSITE" id="PS50043">
    <property type="entry name" value="HTH_LUXR_2"/>
    <property type="match status" value="1"/>
</dbReference>
<name>A0A7I7TDP2_9MYCO</name>
<dbReference type="PRINTS" id="PR00038">
    <property type="entry name" value="HTHLUXR"/>
</dbReference>
<dbReference type="Gene3D" id="3.40.50.1820">
    <property type="entry name" value="alpha/beta hydrolase"/>
    <property type="match status" value="1"/>
</dbReference>
<dbReference type="EMBL" id="AP022596">
    <property type="protein sequence ID" value="BBY66883.1"/>
    <property type="molecule type" value="Genomic_DNA"/>
</dbReference>
<reference evidence="5 6" key="1">
    <citation type="journal article" date="2019" name="Emerg. Microbes Infect.">
        <title>Comprehensive subspecies identification of 175 nontuberculous mycobacteria species based on 7547 genomic profiles.</title>
        <authorList>
            <person name="Matsumoto Y."/>
            <person name="Kinjo T."/>
            <person name="Motooka D."/>
            <person name="Nabeya D."/>
            <person name="Jung N."/>
            <person name="Uechi K."/>
            <person name="Horii T."/>
            <person name="Iida T."/>
            <person name="Fujita J."/>
            <person name="Nakamura S."/>
        </authorList>
    </citation>
    <scope>NUCLEOTIDE SEQUENCE [LARGE SCALE GENOMIC DNA]</scope>
    <source>
        <strain evidence="5 6">JCM 30396</strain>
    </source>
</reference>
<evidence type="ECO:0000256" key="2">
    <source>
        <dbReference type="ARBA" id="ARBA00023125"/>
    </source>
</evidence>
<evidence type="ECO:0000313" key="5">
    <source>
        <dbReference type="EMBL" id="BBY66883.1"/>
    </source>
</evidence>
<sequence length="355" mass="38753">MEVVRSQAMLDKSEIRFLPVGARRLAYEVRGDGPPLVAPAWWVSHLELDWQSPDVRRFWAGVAENYTLIRYDRLGVGMSDREMDESDLTLDGEVATLCALLDELGLDRVSLIGGSSGSSTAVAFAAAFPERVEHLVLYGSYPHGDVLTAPGVGEAIVAAVRAHWGLGARMLSDIFLGNAEAAEHERFTRLQRESATAQTAAALLDMVYRLDVRAHLPIVRSAATVVHRRDDRAVPYRLGREVAAAIPGATFIPLPGHSHFPWHGDVDSVVRACRQGLAHDQPNAADTHRSEPALLSRREREILACVAHGLGDREIAEQLQLSPHTVHRHVANIRRKLGATSRTAAVAQAARLGLV</sequence>
<dbReference type="SMART" id="SM00421">
    <property type="entry name" value="HTH_LUXR"/>
    <property type="match status" value="1"/>
</dbReference>